<dbReference type="InterPro" id="IPR006680">
    <property type="entry name" value="Amidohydro-rel"/>
</dbReference>
<evidence type="ECO:0000256" key="3">
    <source>
        <dbReference type="ARBA" id="ARBA00022801"/>
    </source>
</evidence>
<keyword evidence="3 7" id="KW-0378">Hydrolase</keyword>
<evidence type="ECO:0000256" key="2">
    <source>
        <dbReference type="ARBA" id="ARBA00022723"/>
    </source>
</evidence>
<dbReference type="GO" id="GO:0016810">
    <property type="term" value="F:hydrolase activity, acting on carbon-nitrogen (but not peptide) bonds"/>
    <property type="evidence" value="ECO:0007669"/>
    <property type="project" value="InterPro"/>
</dbReference>
<gene>
    <name evidence="7" type="ORF">HLB16_06535</name>
</gene>
<keyword evidence="2" id="KW-0479">Metal-binding</keyword>
<feature type="domain" description="Aminodeoxyfutalosine deaminase/Imidazolonepropionase-like composite" evidence="6">
    <location>
        <begin position="47"/>
        <end position="70"/>
    </location>
</feature>
<protein>
    <submittedName>
        <fullName evidence="7">Amidohydrolase family protein</fullName>
    </submittedName>
</protein>
<dbReference type="GO" id="GO:0046872">
    <property type="term" value="F:metal ion binding"/>
    <property type="evidence" value="ECO:0007669"/>
    <property type="project" value="UniProtKB-KW"/>
</dbReference>
<dbReference type="RefSeq" id="WP_151022453.1">
    <property type="nucleotide sequence ID" value="NZ_BAAAEB010000003.1"/>
</dbReference>
<evidence type="ECO:0000259" key="6">
    <source>
        <dbReference type="Pfam" id="PF22039"/>
    </source>
</evidence>
<dbReference type="InterPro" id="IPR032466">
    <property type="entry name" value="Metal_Hydrolase"/>
</dbReference>
<dbReference type="AlphaFoldDB" id="A0A6N1BJC2"/>
<dbReference type="Pfam" id="PF22039">
    <property type="entry name" value="HUTI_composite_bact"/>
    <property type="match status" value="1"/>
</dbReference>
<evidence type="ECO:0000259" key="5">
    <source>
        <dbReference type="Pfam" id="PF01979"/>
    </source>
</evidence>
<dbReference type="PANTHER" id="PTHR43794:SF11">
    <property type="entry name" value="AMIDOHYDROLASE-RELATED DOMAIN-CONTAINING PROTEIN"/>
    <property type="match status" value="1"/>
</dbReference>
<evidence type="ECO:0000256" key="1">
    <source>
        <dbReference type="ARBA" id="ARBA00006745"/>
    </source>
</evidence>
<evidence type="ECO:0000256" key="4">
    <source>
        <dbReference type="ARBA" id="ARBA00022833"/>
    </source>
</evidence>
<reference evidence="7 8" key="1">
    <citation type="submission" date="2020-05" db="EMBL/GenBank/DDBJ databases">
        <title>MicrobeNet Type strains.</title>
        <authorList>
            <person name="Nicholson A.C."/>
        </authorList>
    </citation>
    <scope>NUCLEOTIDE SEQUENCE [LARGE SCALE GENOMIC DNA]</scope>
    <source>
        <strain evidence="7 8">ATCC 700815</strain>
    </source>
</reference>
<dbReference type="SUPFAM" id="SSF51338">
    <property type="entry name" value="Composite domain of metallo-dependent hydrolases"/>
    <property type="match status" value="1"/>
</dbReference>
<dbReference type="InterPro" id="IPR054418">
    <property type="entry name" value="MQNX/HUTI_composite_N"/>
</dbReference>
<comment type="caution">
    <text evidence="7">The sequence shown here is derived from an EMBL/GenBank/DDBJ whole genome shotgun (WGS) entry which is preliminary data.</text>
</comment>
<dbReference type="Gene3D" id="3.20.20.140">
    <property type="entry name" value="Metal-dependent hydrolases"/>
    <property type="match status" value="1"/>
</dbReference>
<dbReference type="Pfam" id="PF01979">
    <property type="entry name" value="Amidohydro_1"/>
    <property type="match status" value="1"/>
</dbReference>
<dbReference type="GeneID" id="70690169"/>
<dbReference type="InterPro" id="IPR011059">
    <property type="entry name" value="Metal-dep_hydrolase_composite"/>
</dbReference>
<dbReference type="InterPro" id="IPR050287">
    <property type="entry name" value="MTA/SAH_deaminase"/>
</dbReference>
<dbReference type="SUPFAM" id="SSF51556">
    <property type="entry name" value="Metallo-dependent hydrolases"/>
    <property type="match status" value="1"/>
</dbReference>
<feature type="domain" description="Amidohydrolase-related" evidence="5">
    <location>
        <begin position="81"/>
        <end position="431"/>
    </location>
</feature>
<organism evidence="7 8">
    <name type="scientific">Cupriavidus gilardii</name>
    <dbReference type="NCBI Taxonomy" id="82541"/>
    <lineage>
        <taxon>Bacteria</taxon>
        <taxon>Pseudomonadati</taxon>
        <taxon>Pseudomonadota</taxon>
        <taxon>Betaproteobacteria</taxon>
        <taxon>Burkholderiales</taxon>
        <taxon>Burkholderiaceae</taxon>
        <taxon>Cupriavidus</taxon>
    </lineage>
</organism>
<sequence>MSLFPSALPDPNSNPEHAALRPASFDRPQVLLPEWTLLRDGIVRDHAIVVQDGRFAAVGPGAQIAAQFPHLPTLALPRMLLMPGMIDTHHHLTQSFGKSLVFGEPSEIFRRVWVPLEGSLTETHLYLSSKLAALEALRGGFTTVCDAGTRADAGLEAIAQAVGEAGVRCVLGLICNDRPGGQTLDAAPILRRAERHLAMYDDHPLVVPSLAISIPEVASDAMLHDVYRLCEEAGRVFQTHANEHLVAVERSLNARRQRPIEHLDAVGALGPAALLAHATLVTPHEIRLLAERGAAVAYNPVASAWKGNAVAPAETMATFGVRLGLGTDGTRSDGFRLLDHAEAAQRFAFGIGVGDSSCGAGWRWLDMATHDGADAAGLGKLTGEIAAGKQADFLLLDCDVPELTPSWDLSWELVRLANRDQIRGVFVDGRLRLWDGWPLDWDARALMAEIRQMAEQTIANAPITKLHDPADVHRAACAASLRTAKGGAQA</sequence>
<accession>A0A6N1BJC2</accession>
<dbReference type="PANTHER" id="PTHR43794">
    <property type="entry name" value="AMINOHYDROLASE SSNA-RELATED"/>
    <property type="match status" value="1"/>
</dbReference>
<dbReference type="EMBL" id="JABEMD010000008">
    <property type="protein sequence ID" value="NNH10539.1"/>
    <property type="molecule type" value="Genomic_DNA"/>
</dbReference>
<keyword evidence="4" id="KW-0862">Zinc</keyword>
<dbReference type="Gene3D" id="2.30.40.10">
    <property type="entry name" value="Urease, subunit C, domain 1"/>
    <property type="match status" value="1"/>
</dbReference>
<evidence type="ECO:0000313" key="7">
    <source>
        <dbReference type="EMBL" id="NNH10539.1"/>
    </source>
</evidence>
<name>A0A6N1BJC2_9BURK</name>
<proteinExistence type="inferred from homology"/>
<comment type="similarity">
    <text evidence="1">Belongs to the metallo-dependent hydrolases superfamily. ATZ/TRZ family.</text>
</comment>
<dbReference type="Proteomes" id="UP000542973">
    <property type="component" value="Unassembled WGS sequence"/>
</dbReference>
<evidence type="ECO:0000313" key="8">
    <source>
        <dbReference type="Proteomes" id="UP000542973"/>
    </source>
</evidence>